<dbReference type="EMBL" id="JAAEEH010000065">
    <property type="protein sequence ID" value="NDL68815.1"/>
    <property type="molecule type" value="Genomic_DNA"/>
</dbReference>
<dbReference type="AlphaFoldDB" id="A0A7X5HY90"/>
<keyword evidence="1" id="KW-1133">Transmembrane helix</keyword>
<feature type="transmembrane region" description="Helical" evidence="1">
    <location>
        <begin position="36"/>
        <end position="56"/>
    </location>
</feature>
<feature type="transmembrane region" description="Helical" evidence="1">
    <location>
        <begin position="113"/>
        <end position="134"/>
    </location>
</feature>
<evidence type="ECO:0000313" key="2">
    <source>
        <dbReference type="EMBL" id="NDL68815.1"/>
    </source>
</evidence>
<gene>
    <name evidence="2" type="ORF">GXN74_13825</name>
</gene>
<protein>
    <recommendedName>
        <fullName evidence="4">ABC-transporter type IV</fullName>
    </recommendedName>
</protein>
<keyword evidence="1" id="KW-0472">Membrane</keyword>
<proteinExistence type="predicted"/>
<sequence length="239" mass="27766">MVVDMMLFFAIYSFLGWVLETAFASIIHRKFINRGFLIGPFTPIYGFGGILTVSYFNWSPFSIDDKSLLLIMNLIVSILLVTILEFVTGFALEKIFHSKWWDYSDNFLNLKGYICIKYSILWGVLAFALLQIVHPIVINLVHIIPAQLKNSVAIIFIVYFIIDTTKSIVDVLDLRKTILHYSELSVRVYKNKVIKYKRIFLAFPKLLFLNAGIINRDVRRILNGRVNKIKTEFKNKFQP</sequence>
<organism evidence="2 3">
    <name type="scientific">Anaerotalea alkaliphila</name>
    <dbReference type="NCBI Taxonomy" id="2662126"/>
    <lineage>
        <taxon>Bacteria</taxon>
        <taxon>Bacillati</taxon>
        <taxon>Bacillota</taxon>
        <taxon>Clostridia</taxon>
        <taxon>Eubacteriales</taxon>
        <taxon>Anaerotalea</taxon>
    </lineage>
</organism>
<evidence type="ECO:0008006" key="4">
    <source>
        <dbReference type="Google" id="ProtNLM"/>
    </source>
</evidence>
<feature type="transmembrane region" description="Helical" evidence="1">
    <location>
        <begin position="6"/>
        <end position="24"/>
    </location>
</feature>
<dbReference type="Pfam" id="PF06541">
    <property type="entry name" value="ABC_trans_CmpB"/>
    <property type="match status" value="1"/>
</dbReference>
<accession>A0A7X5HY90</accession>
<comment type="caution">
    <text evidence="2">The sequence shown here is derived from an EMBL/GenBank/DDBJ whole genome shotgun (WGS) entry which is preliminary data.</text>
</comment>
<evidence type="ECO:0000256" key="1">
    <source>
        <dbReference type="SAM" id="Phobius"/>
    </source>
</evidence>
<feature type="transmembrane region" description="Helical" evidence="1">
    <location>
        <begin position="140"/>
        <end position="162"/>
    </location>
</feature>
<dbReference type="InterPro" id="IPR010540">
    <property type="entry name" value="CmpB_TMEM229"/>
</dbReference>
<evidence type="ECO:0000313" key="3">
    <source>
        <dbReference type="Proteomes" id="UP000461585"/>
    </source>
</evidence>
<dbReference type="Proteomes" id="UP000461585">
    <property type="component" value="Unassembled WGS sequence"/>
</dbReference>
<reference evidence="2 3" key="1">
    <citation type="submission" date="2020-01" db="EMBL/GenBank/DDBJ databases">
        <title>Anaeroalcalibacter tamaniensis gen. nov., sp. nov., moderately halophilic strictly anaerobic fermenter bacterium from mud volcano of Taman peninsula.</title>
        <authorList>
            <person name="Frolova A."/>
            <person name="Merkel A.Y."/>
            <person name="Slobodkin A.I."/>
        </authorList>
    </citation>
    <scope>NUCLEOTIDE SEQUENCE [LARGE SCALE GENOMIC DNA]</scope>
    <source>
        <strain evidence="2 3">F-3ap</strain>
    </source>
</reference>
<feature type="transmembrane region" description="Helical" evidence="1">
    <location>
        <begin position="68"/>
        <end position="92"/>
    </location>
</feature>
<name>A0A7X5HY90_9FIRM</name>
<keyword evidence="1" id="KW-0812">Transmembrane</keyword>
<keyword evidence="3" id="KW-1185">Reference proteome</keyword>
<dbReference type="RefSeq" id="WP_162371532.1">
    <property type="nucleotide sequence ID" value="NZ_JAAEEH010000065.1"/>
</dbReference>